<keyword evidence="4" id="KW-1185">Reference proteome</keyword>
<gene>
    <name evidence="3" type="ORF">CAK95_10745</name>
</gene>
<proteinExistence type="predicted"/>
<evidence type="ECO:0008006" key="5">
    <source>
        <dbReference type="Google" id="ProtNLM"/>
    </source>
</evidence>
<dbReference type="KEGG" id="psin:CAK95_10745"/>
<evidence type="ECO:0000256" key="1">
    <source>
        <dbReference type="SAM" id="MobiDB-lite"/>
    </source>
</evidence>
<reference evidence="3 4" key="1">
    <citation type="submission" date="2017-05" db="EMBL/GenBank/DDBJ databases">
        <title>Full genome sequence of Pseudorhodoplanes sinuspersici.</title>
        <authorList>
            <person name="Dastgheib S.M.M."/>
            <person name="Shavandi M."/>
            <person name="Tirandaz H."/>
        </authorList>
    </citation>
    <scope>NUCLEOTIDE SEQUENCE [LARGE SCALE GENOMIC DNA]</scope>
    <source>
        <strain evidence="3 4">RIPI110</strain>
    </source>
</reference>
<protein>
    <recommendedName>
        <fullName evidence="5">Tyrosine kinase G-rich domain-containing protein</fullName>
    </recommendedName>
</protein>
<keyword evidence="2" id="KW-0472">Membrane</keyword>
<evidence type="ECO:0000256" key="2">
    <source>
        <dbReference type="SAM" id="Phobius"/>
    </source>
</evidence>
<dbReference type="EMBL" id="CP021112">
    <property type="protein sequence ID" value="ARQ02892.1"/>
    <property type="molecule type" value="Genomic_DNA"/>
</dbReference>
<evidence type="ECO:0000313" key="4">
    <source>
        <dbReference type="Proteomes" id="UP000194137"/>
    </source>
</evidence>
<organism evidence="3 4">
    <name type="scientific">Pseudorhodoplanes sinuspersici</name>
    <dbReference type="NCBI Taxonomy" id="1235591"/>
    <lineage>
        <taxon>Bacteria</taxon>
        <taxon>Pseudomonadati</taxon>
        <taxon>Pseudomonadota</taxon>
        <taxon>Alphaproteobacteria</taxon>
        <taxon>Hyphomicrobiales</taxon>
        <taxon>Pseudorhodoplanes</taxon>
    </lineage>
</organism>
<dbReference type="Proteomes" id="UP000194137">
    <property type="component" value="Chromosome"/>
</dbReference>
<feature type="region of interest" description="Disordered" evidence="1">
    <location>
        <begin position="95"/>
        <end position="118"/>
    </location>
</feature>
<accession>A0A1W6ZZT2</accession>
<feature type="transmembrane region" description="Helical" evidence="2">
    <location>
        <begin position="400"/>
        <end position="419"/>
    </location>
</feature>
<dbReference type="InterPro" id="IPR050445">
    <property type="entry name" value="Bact_polysacc_biosynth/exp"/>
</dbReference>
<keyword evidence="2" id="KW-0812">Transmembrane</keyword>
<dbReference type="AlphaFoldDB" id="A0A1W6ZZT2"/>
<dbReference type="STRING" id="1235591.CAK95_10745"/>
<name>A0A1W6ZZT2_9HYPH</name>
<evidence type="ECO:0000313" key="3">
    <source>
        <dbReference type="EMBL" id="ARQ02892.1"/>
    </source>
</evidence>
<sequence length="459" mass="50509">MIGERYEAYTLLRVGQGIKDRAANPDNGNLGEGVDLAARIDSLARIGATDHVIQMAATNIGYERLFPDEEAPLLFKLRVAAKSYLSNALPAYFEDPSQDQKGSEAKGGEAKESETKNENREIVSALRGLISAKQEGRSDLLRISFRYPNPKIAAEFLNQLANSLVAVQADLVQIPGAEVFFQQQSKRLELEAEKAAADLQNFSVAASIYSVADQRNLLLKRANDLATQLATTRGLIEERKGQKQAMLDQLAALKPVTQSKTVSNIVSTLGGSEFRPNPSTPSKFEEAPPLLLVRVYQDAMATLLKINTELSGFAKMETLIGVEIEQVNSELASLSSKEAEYDRLKRLLTRASAAADHYGTRMGEEQISSDIAKKSQFSSLRVVQLAAAPLGQTFPHVSHLVFLALFGGFALGSAIIVMLELKRLHDLSHEEEQEDVDNTMVEFSRQSLRRYKRELQAAE</sequence>
<dbReference type="PANTHER" id="PTHR32309">
    <property type="entry name" value="TYROSINE-PROTEIN KINASE"/>
    <property type="match status" value="1"/>
</dbReference>
<feature type="compositionally biased region" description="Basic and acidic residues" evidence="1">
    <location>
        <begin position="101"/>
        <end position="118"/>
    </location>
</feature>
<keyword evidence="2" id="KW-1133">Transmembrane helix</keyword>
<dbReference type="PANTHER" id="PTHR32309:SF31">
    <property type="entry name" value="CAPSULAR EXOPOLYSACCHARIDE FAMILY"/>
    <property type="match status" value="1"/>
</dbReference>